<evidence type="ECO:0008006" key="5">
    <source>
        <dbReference type="Google" id="ProtNLM"/>
    </source>
</evidence>
<protein>
    <recommendedName>
        <fullName evidence="5">Cell division protein FtsL</fullName>
    </recommendedName>
</protein>
<feature type="transmembrane region" description="Helical" evidence="2">
    <location>
        <begin position="36"/>
        <end position="56"/>
    </location>
</feature>
<feature type="region of interest" description="Disordered" evidence="1">
    <location>
        <begin position="147"/>
        <end position="191"/>
    </location>
</feature>
<gene>
    <name evidence="3" type="ORF">BKA02_002740</name>
</gene>
<accession>A0A7Y9EZ04</accession>
<comment type="caution">
    <text evidence="3">The sequence shown here is derived from an EMBL/GenBank/DDBJ whole genome shotgun (WGS) entry which is preliminary data.</text>
</comment>
<dbReference type="Proteomes" id="UP000552045">
    <property type="component" value="Unassembled WGS sequence"/>
</dbReference>
<proteinExistence type="predicted"/>
<keyword evidence="2" id="KW-0812">Transmembrane</keyword>
<evidence type="ECO:0000256" key="2">
    <source>
        <dbReference type="SAM" id="Phobius"/>
    </source>
</evidence>
<evidence type="ECO:0000313" key="3">
    <source>
        <dbReference type="EMBL" id="NYD55685.1"/>
    </source>
</evidence>
<dbReference type="EMBL" id="JACCBH010000001">
    <property type="protein sequence ID" value="NYD55685.1"/>
    <property type="molecule type" value="Genomic_DNA"/>
</dbReference>
<keyword evidence="2" id="KW-0472">Membrane</keyword>
<sequence length="191" mass="19500">MSIAAEPLILPVVDEPTRERRLRPVEAPVRRRRPRVAYAVLALAGAALIGAVQMGLSIATTQDSFVLSDLAQQNKELTWQAQAIEDDLAGVNSPQSLAVAATNLGLVVGGTANYLRLSDGAVIGAAGEPNWLSSVEPRGAGAVANALVSDTPTPAPGSATGDGVEPTQEGEPVVDPAVPPAADGLPTPSMQ</sequence>
<dbReference type="RefSeq" id="WP_179434926.1">
    <property type="nucleotide sequence ID" value="NZ_BAABLC010000004.1"/>
</dbReference>
<dbReference type="AlphaFoldDB" id="A0A7Y9EZ04"/>
<keyword evidence="2" id="KW-1133">Transmembrane helix</keyword>
<evidence type="ECO:0000313" key="4">
    <source>
        <dbReference type="Proteomes" id="UP000552045"/>
    </source>
</evidence>
<feature type="compositionally biased region" description="Low complexity" evidence="1">
    <location>
        <begin position="173"/>
        <end position="183"/>
    </location>
</feature>
<reference evidence="3 4" key="1">
    <citation type="submission" date="2020-07" db="EMBL/GenBank/DDBJ databases">
        <title>Sequencing the genomes of 1000 actinobacteria strains.</title>
        <authorList>
            <person name="Klenk H.-P."/>
        </authorList>
    </citation>
    <scope>NUCLEOTIDE SEQUENCE [LARGE SCALE GENOMIC DNA]</scope>
    <source>
        <strain evidence="3 4">DSM 22185</strain>
    </source>
</reference>
<evidence type="ECO:0000256" key="1">
    <source>
        <dbReference type="SAM" id="MobiDB-lite"/>
    </source>
</evidence>
<name>A0A7Y9EZ04_9MICO</name>
<organism evidence="3 4">
    <name type="scientific">Microbacterium pseudoresistens</name>
    <dbReference type="NCBI Taxonomy" id="640634"/>
    <lineage>
        <taxon>Bacteria</taxon>
        <taxon>Bacillati</taxon>
        <taxon>Actinomycetota</taxon>
        <taxon>Actinomycetes</taxon>
        <taxon>Micrococcales</taxon>
        <taxon>Microbacteriaceae</taxon>
        <taxon>Microbacterium</taxon>
    </lineage>
</organism>
<keyword evidence="4" id="KW-1185">Reference proteome</keyword>